<feature type="coiled-coil region" evidence="1">
    <location>
        <begin position="73"/>
        <end position="191"/>
    </location>
</feature>
<gene>
    <name evidence="3" type="ORF">Enr17x_44290</name>
</gene>
<feature type="compositionally biased region" description="Basic and acidic residues" evidence="2">
    <location>
        <begin position="61"/>
        <end position="70"/>
    </location>
</feature>
<feature type="region of interest" description="Disordered" evidence="2">
    <location>
        <begin position="1"/>
        <end position="70"/>
    </location>
</feature>
<feature type="compositionally biased region" description="Acidic residues" evidence="2">
    <location>
        <begin position="285"/>
        <end position="302"/>
    </location>
</feature>
<evidence type="ECO:0000256" key="2">
    <source>
        <dbReference type="SAM" id="MobiDB-lite"/>
    </source>
</evidence>
<dbReference type="KEGG" id="gfm:Enr17x_44290"/>
<name>A0A518IH10_9PLAN</name>
<evidence type="ECO:0000256" key="1">
    <source>
        <dbReference type="SAM" id="Coils"/>
    </source>
</evidence>
<feature type="compositionally biased region" description="Pro residues" evidence="2">
    <location>
        <begin position="339"/>
        <end position="350"/>
    </location>
</feature>
<feature type="compositionally biased region" description="Acidic residues" evidence="2">
    <location>
        <begin position="487"/>
        <end position="498"/>
    </location>
</feature>
<keyword evidence="1" id="KW-0175">Coiled coil</keyword>
<dbReference type="EMBL" id="CP037452">
    <property type="protein sequence ID" value="QDV52367.1"/>
    <property type="molecule type" value="Genomic_DNA"/>
</dbReference>
<reference evidence="3 4" key="1">
    <citation type="submission" date="2019-03" db="EMBL/GenBank/DDBJ databases">
        <title>Deep-cultivation of Planctomycetes and their phenomic and genomic characterization uncovers novel biology.</title>
        <authorList>
            <person name="Wiegand S."/>
            <person name="Jogler M."/>
            <person name="Boedeker C."/>
            <person name="Pinto D."/>
            <person name="Vollmers J."/>
            <person name="Rivas-Marin E."/>
            <person name="Kohn T."/>
            <person name="Peeters S.H."/>
            <person name="Heuer A."/>
            <person name="Rast P."/>
            <person name="Oberbeckmann S."/>
            <person name="Bunk B."/>
            <person name="Jeske O."/>
            <person name="Meyerdierks A."/>
            <person name="Storesund J.E."/>
            <person name="Kallscheuer N."/>
            <person name="Luecker S."/>
            <person name="Lage O.M."/>
            <person name="Pohl T."/>
            <person name="Merkel B.J."/>
            <person name="Hornburger P."/>
            <person name="Mueller R.-W."/>
            <person name="Bruemmer F."/>
            <person name="Labrenz M."/>
            <person name="Spormann A.M."/>
            <person name="Op den Camp H."/>
            <person name="Overmann J."/>
            <person name="Amann R."/>
            <person name="Jetten M.S.M."/>
            <person name="Mascher T."/>
            <person name="Medema M.H."/>
            <person name="Devos D.P."/>
            <person name="Kaster A.-K."/>
            <person name="Ovreas L."/>
            <person name="Rohde M."/>
            <person name="Galperin M.Y."/>
            <person name="Jogler C."/>
        </authorList>
    </citation>
    <scope>NUCLEOTIDE SEQUENCE [LARGE SCALE GENOMIC DNA]</scope>
    <source>
        <strain evidence="3 4">Enr17</strain>
    </source>
</reference>
<dbReference type="RefSeq" id="WP_145311700.1">
    <property type="nucleotide sequence ID" value="NZ_CP037452.1"/>
</dbReference>
<sequence length="511" mass="57052">MDPNSHSPPSEIKEQMIESTSPPGDSDSIQREERTPTPPVKPETPPVSETPSAPGASTPEKASDPSTGDHLRVEALRSELQEKEQLVTTLTAQLEQVVERLDHDQHSLHGAAVDHQRVKELEAELHEKEQLVATLKERLSEVVEQLKQSQRANEELSAAENQRVKELEAELQEKEQLVVILTERLEQVAEQLDRRHRTGADRGMTISGGGIPQEVIEEQQKLSQDLQSVLEQWQGMNTESSLARIELQISELKKMVEDGLEKGPVAPKPSSLVEYLASPDRETQVEEEPVTAEQEQTPEEPETSPPADDSTASGWEAMKEKLLSGQGVDVNADLARKQAPPPAPAPPQVPQPAVGNEGTEQSGRTLASYKPPLPEAPAEINYDQASQAELIEAVTERDQYISLLIKRVREAETALVPVNWEQLNNAPEDLLEQLQTLHHDLEHNLGLAEVEISIERARLSRTESMLQGREEEIRKKEKKLGLNLERSEEEEVPDESQLNEDQKKRWLGFLN</sequence>
<feature type="region of interest" description="Disordered" evidence="2">
    <location>
        <begin position="278"/>
        <end position="312"/>
    </location>
</feature>
<keyword evidence="4" id="KW-1185">Reference proteome</keyword>
<evidence type="ECO:0000313" key="3">
    <source>
        <dbReference type="EMBL" id="QDV52367.1"/>
    </source>
</evidence>
<proteinExistence type="predicted"/>
<accession>A0A518IH10</accession>
<protein>
    <submittedName>
        <fullName evidence="3">Uncharacterized protein</fullName>
    </submittedName>
</protein>
<dbReference type="AlphaFoldDB" id="A0A518IH10"/>
<feature type="region of interest" description="Disordered" evidence="2">
    <location>
        <begin position="484"/>
        <end position="511"/>
    </location>
</feature>
<evidence type="ECO:0000313" key="4">
    <source>
        <dbReference type="Proteomes" id="UP000318313"/>
    </source>
</evidence>
<feature type="region of interest" description="Disordered" evidence="2">
    <location>
        <begin position="336"/>
        <end position="374"/>
    </location>
</feature>
<feature type="compositionally biased region" description="Pro residues" evidence="2">
    <location>
        <begin position="36"/>
        <end position="45"/>
    </location>
</feature>
<dbReference type="OrthoDB" id="242877at2"/>
<dbReference type="Proteomes" id="UP000318313">
    <property type="component" value="Chromosome"/>
</dbReference>
<organism evidence="3 4">
    <name type="scientific">Gimesia fumaroli</name>
    <dbReference type="NCBI Taxonomy" id="2527976"/>
    <lineage>
        <taxon>Bacteria</taxon>
        <taxon>Pseudomonadati</taxon>
        <taxon>Planctomycetota</taxon>
        <taxon>Planctomycetia</taxon>
        <taxon>Planctomycetales</taxon>
        <taxon>Planctomycetaceae</taxon>
        <taxon>Gimesia</taxon>
    </lineage>
</organism>